<evidence type="ECO:0000313" key="2">
    <source>
        <dbReference type="EMBL" id="KAF7264742.1"/>
    </source>
</evidence>
<sequence length="115" mass="13136">MHAPPRTRIPIRKHGPGSARPRRNDREQVLNGEEKKCSRQKSGDVDERERARRRQGRPPRGGDEVVLTRAFGTPEEGFRRGITSWRVCPSEIMSRIVERITGGAYTEEVLCSIRT</sequence>
<reference evidence="2" key="1">
    <citation type="submission" date="2020-08" db="EMBL/GenBank/DDBJ databases">
        <title>Genome sequencing and assembly of the red palm weevil Rhynchophorus ferrugineus.</title>
        <authorList>
            <person name="Dias G.B."/>
            <person name="Bergman C.M."/>
            <person name="Manee M."/>
        </authorList>
    </citation>
    <scope>NUCLEOTIDE SEQUENCE</scope>
    <source>
        <strain evidence="2">AA-2017</strain>
        <tissue evidence="2">Whole larva</tissue>
    </source>
</reference>
<feature type="compositionally biased region" description="Basic and acidic residues" evidence="1">
    <location>
        <begin position="22"/>
        <end position="50"/>
    </location>
</feature>
<evidence type="ECO:0000256" key="1">
    <source>
        <dbReference type="SAM" id="MobiDB-lite"/>
    </source>
</evidence>
<gene>
    <name evidence="2" type="ORF">GWI33_022516</name>
</gene>
<accession>A0A834HPS3</accession>
<dbReference type="EMBL" id="JAACXV010016160">
    <property type="protein sequence ID" value="KAF7264742.1"/>
    <property type="molecule type" value="Genomic_DNA"/>
</dbReference>
<dbReference type="Proteomes" id="UP000625711">
    <property type="component" value="Unassembled WGS sequence"/>
</dbReference>
<protein>
    <submittedName>
        <fullName evidence="2">Uncharacterized protein</fullName>
    </submittedName>
</protein>
<evidence type="ECO:0000313" key="3">
    <source>
        <dbReference type="Proteomes" id="UP000625711"/>
    </source>
</evidence>
<comment type="caution">
    <text evidence="2">The sequence shown here is derived from an EMBL/GenBank/DDBJ whole genome shotgun (WGS) entry which is preliminary data.</text>
</comment>
<feature type="region of interest" description="Disordered" evidence="1">
    <location>
        <begin position="1"/>
        <end position="65"/>
    </location>
</feature>
<name>A0A834HPS3_RHYFE</name>
<organism evidence="2 3">
    <name type="scientific">Rhynchophorus ferrugineus</name>
    <name type="common">Red palm weevil</name>
    <name type="synonym">Curculio ferrugineus</name>
    <dbReference type="NCBI Taxonomy" id="354439"/>
    <lineage>
        <taxon>Eukaryota</taxon>
        <taxon>Metazoa</taxon>
        <taxon>Ecdysozoa</taxon>
        <taxon>Arthropoda</taxon>
        <taxon>Hexapoda</taxon>
        <taxon>Insecta</taxon>
        <taxon>Pterygota</taxon>
        <taxon>Neoptera</taxon>
        <taxon>Endopterygota</taxon>
        <taxon>Coleoptera</taxon>
        <taxon>Polyphaga</taxon>
        <taxon>Cucujiformia</taxon>
        <taxon>Curculionidae</taxon>
        <taxon>Dryophthorinae</taxon>
        <taxon>Rhynchophorus</taxon>
    </lineage>
</organism>
<proteinExistence type="predicted"/>
<feature type="compositionally biased region" description="Basic residues" evidence="1">
    <location>
        <begin position="9"/>
        <end position="21"/>
    </location>
</feature>
<keyword evidence="3" id="KW-1185">Reference proteome</keyword>
<dbReference type="AlphaFoldDB" id="A0A834HPS3"/>